<evidence type="ECO:0000313" key="2">
    <source>
        <dbReference type="Proteomes" id="UP001597294"/>
    </source>
</evidence>
<comment type="caution">
    <text evidence="1">The sequence shown here is derived from an EMBL/GenBank/DDBJ whole genome shotgun (WGS) entry which is preliminary data.</text>
</comment>
<gene>
    <name evidence="1" type="ORF">ACFSKO_03875</name>
</gene>
<evidence type="ECO:0000313" key="1">
    <source>
        <dbReference type="EMBL" id="MFD2204729.1"/>
    </source>
</evidence>
<organism evidence="1 2">
    <name type="scientific">Kiloniella antarctica</name>
    <dbReference type="NCBI Taxonomy" id="1550907"/>
    <lineage>
        <taxon>Bacteria</taxon>
        <taxon>Pseudomonadati</taxon>
        <taxon>Pseudomonadota</taxon>
        <taxon>Alphaproteobacteria</taxon>
        <taxon>Rhodospirillales</taxon>
        <taxon>Kiloniellaceae</taxon>
        <taxon>Kiloniella</taxon>
    </lineage>
</organism>
<dbReference type="Proteomes" id="UP001597294">
    <property type="component" value="Unassembled WGS sequence"/>
</dbReference>
<accession>A0ABW5BGS1</accession>
<dbReference type="RefSeq" id="WP_380248602.1">
    <property type="nucleotide sequence ID" value="NZ_JBHUII010000001.1"/>
</dbReference>
<reference evidence="2" key="1">
    <citation type="journal article" date="2019" name="Int. J. Syst. Evol. Microbiol.">
        <title>The Global Catalogue of Microorganisms (GCM) 10K type strain sequencing project: providing services to taxonomists for standard genome sequencing and annotation.</title>
        <authorList>
            <consortium name="The Broad Institute Genomics Platform"/>
            <consortium name="The Broad Institute Genome Sequencing Center for Infectious Disease"/>
            <person name="Wu L."/>
            <person name="Ma J."/>
        </authorList>
    </citation>
    <scope>NUCLEOTIDE SEQUENCE [LARGE SCALE GENOMIC DNA]</scope>
    <source>
        <strain evidence="2">CGMCC 4.7192</strain>
    </source>
</reference>
<name>A0ABW5BGS1_9PROT</name>
<sequence>MVLAAIASAIGVTAQTVFTQMVTDLASAHRPVGAVVVNRSSQDFVISSFDETHGTWRNHAANAILSQDSITESFRTEAEEQLGKDTLTEEELIDYYRSHYQVKGIKELGQTAITEFSLSGHVRGAQGVILLRAATLGGGSRRMYWNHYIALMIQRKFKSFKAGVLIMDQDQLDHFGGVDVDHKASYILRMMKNSKDADNWKKGAYAVHGDQVLRERAVMKQGAYSEGPTATATGFGLSVKFAAAEVIEFTISDVES</sequence>
<protein>
    <submittedName>
        <fullName evidence="1">Uncharacterized protein</fullName>
    </submittedName>
</protein>
<dbReference type="EMBL" id="JBHUII010000001">
    <property type="protein sequence ID" value="MFD2204729.1"/>
    <property type="molecule type" value="Genomic_DNA"/>
</dbReference>
<keyword evidence="2" id="KW-1185">Reference proteome</keyword>
<proteinExistence type="predicted"/>